<gene>
    <name evidence="6" type="ORF">JF543_13990</name>
</gene>
<accession>A0A939DY60</accession>
<evidence type="ECO:0000256" key="4">
    <source>
        <dbReference type="PROSITE-ProRule" id="PRU00335"/>
    </source>
</evidence>
<dbReference type="PANTHER" id="PTHR30055:SF234">
    <property type="entry name" value="HTH-TYPE TRANSCRIPTIONAL REGULATOR BETI"/>
    <property type="match status" value="1"/>
</dbReference>
<dbReference type="PANTHER" id="PTHR30055">
    <property type="entry name" value="HTH-TYPE TRANSCRIPTIONAL REGULATOR RUTR"/>
    <property type="match status" value="1"/>
</dbReference>
<sequence length="179" mass="19485">MARPTSSTPRPRRSRDDWIDIAIDFGSRVGFDQLAIEPLAAFAGATKGSLYWHFADRAALIDAVLDRWEQRATREVIDALDPTAPDAAAALLARTVGHAHDATELRMLLASADARVGPVVARVHATRLAFLERILTGRGMPPTDASSRARLVYAAYLGGLLLNDDPDALRETMLRALET</sequence>
<reference evidence="6" key="1">
    <citation type="submission" date="2020-12" db="EMBL/GenBank/DDBJ databases">
        <title>PHA producing bacteria isolated from mangrove.</title>
        <authorList>
            <person name="Zheng W."/>
            <person name="Yu S."/>
            <person name="Huang Y."/>
        </authorList>
    </citation>
    <scope>NUCLEOTIDE SEQUENCE</scope>
    <source>
        <strain evidence="6">GN8-5</strain>
    </source>
</reference>
<dbReference type="InterPro" id="IPR050109">
    <property type="entry name" value="HTH-type_TetR-like_transc_reg"/>
</dbReference>
<evidence type="ECO:0000256" key="1">
    <source>
        <dbReference type="ARBA" id="ARBA00023015"/>
    </source>
</evidence>
<protein>
    <submittedName>
        <fullName evidence="6">TetR/AcrR family transcriptional regulator</fullName>
    </submittedName>
</protein>
<dbReference type="RefSeq" id="WP_206824879.1">
    <property type="nucleotide sequence ID" value="NZ_JAEMWU010000004.1"/>
</dbReference>
<organism evidence="6 7">
    <name type="scientific">Microbacterium esteraromaticum</name>
    <dbReference type="NCBI Taxonomy" id="57043"/>
    <lineage>
        <taxon>Bacteria</taxon>
        <taxon>Bacillati</taxon>
        <taxon>Actinomycetota</taxon>
        <taxon>Actinomycetes</taxon>
        <taxon>Micrococcales</taxon>
        <taxon>Microbacteriaceae</taxon>
        <taxon>Microbacterium</taxon>
    </lineage>
</organism>
<dbReference type="InterPro" id="IPR009057">
    <property type="entry name" value="Homeodomain-like_sf"/>
</dbReference>
<dbReference type="GO" id="GO:0003700">
    <property type="term" value="F:DNA-binding transcription factor activity"/>
    <property type="evidence" value="ECO:0007669"/>
    <property type="project" value="TreeGrafter"/>
</dbReference>
<evidence type="ECO:0000256" key="3">
    <source>
        <dbReference type="ARBA" id="ARBA00023163"/>
    </source>
</evidence>
<evidence type="ECO:0000256" key="2">
    <source>
        <dbReference type="ARBA" id="ARBA00023125"/>
    </source>
</evidence>
<dbReference type="EMBL" id="JAEMWU010000004">
    <property type="protein sequence ID" value="MBN8207061.1"/>
    <property type="molecule type" value="Genomic_DNA"/>
</dbReference>
<dbReference type="Proteomes" id="UP000664385">
    <property type="component" value="Unassembled WGS sequence"/>
</dbReference>
<keyword evidence="3" id="KW-0804">Transcription</keyword>
<keyword evidence="1" id="KW-0805">Transcription regulation</keyword>
<evidence type="ECO:0000313" key="6">
    <source>
        <dbReference type="EMBL" id="MBN8207061.1"/>
    </source>
</evidence>
<dbReference type="PROSITE" id="PS50977">
    <property type="entry name" value="HTH_TETR_2"/>
    <property type="match status" value="1"/>
</dbReference>
<proteinExistence type="predicted"/>
<dbReference type="SUPFAM" id="SSF46689">
    <property type="entry name" value="Homeodomain-like"/>
    <property type="match status" value="1"/>
</dbReference>
<evidence type="ECO:0000259" key="5">
    <source>
        <dbReference type="PROSITE" id="PS50977"/>
    </source>
</evidence>
<dbReference type="Gene3D" id="1.10.357.10">
    <property type="entry name" value="Tetracycline Repressor, domain 2"/>
    <property type="match status" value="1"/>
</dbReference>
<dbReference type="InterPro" id="IPR001647">
    <property type="entry name" value="HTH_TetR"/>
</dbReference>
<keyword evidence="2 4" id="KW-0238">DNA-binding</keyword>
<dbReference type="AlphaFoldDB" id="A0A939DY60"/>
<comment type="caution">
    <text evidence="6">The sequence shown here is derived from an EMBL/GenBank/DDBJ whole genome shotgun (WGS) entry which is preliminary data.</text>
</comment>
<dbReference type="Pfam" id="PF00440">
    <property type="entry name" value="TetR_N"/>
    <property type="match status" value="1"/>
</dbReference>
<feature type="DNA-binding region" description="H-T-H motif" evidence="4">
    <location>
        <begin position="35"/>
        <end position="54"/>
    </location>
</feature>
<feature type="domain" description="HTH tetR-type" evidence="5">
    <location>
        <begin position="12"/>
        <end position="72"/>
    </location>
</feature>
<dbReference type="GO" id="GO:0000976">
    <property type="term" value="F:transcription cis-regulatory region binding"/>
    <property type="evidence" value="ECO:0007669"/>
    <property type="project" value="TreeGrafter"/>
</dbReference>
<evidence type="ECO:0000313" key="7">
    <source>
        <dbReference type="Proteomes" id="UP000664385"/>
    </source>
</evidence>
<name>A0A939DY60_9MICO</name>